<feature type="chain" id="PRO_5040488106" evidence="1">
    <location>
        <begin position="16"/>
        <end position="341"/>
    </location>
</feature>
<dbReference type="OrthoDB" id="26679at2759"/>
<comment type="caution">
    <text evidence="2">The sequence shown here is derived from an EMBL/GenBank/DDBJ whole genome shotgun (WGS) entry which is preliminary data.</text>
</comment>
<dbReference type="Proteomes" id="UP001153069">
    <property type="component" value="Unassembled WGS sequence"/>
</dbReference>
<dbReference type="EMBL" id="CAICTM010000175">
    <property type="protein sequence ID" value="CAB9503766.1"/>
    <property type="molecule type" value="Genomic_DNA"/>
</dbReference>
<dbReference type="Pfam" id="PF20392">
    <property type="entry name" value="DUF6687"/>
    <property type="match status" value="1"/>
</dbReference>
<reference evidence="2" key="1">
    <citation type="submission" date="2020-06" db="EMBL/GenBank/DDBJ databases">
        <authorList>
            <consortium name="Plant Systems Biology data submission"/>
        </authorList>
    </citation>
    <scope>NUCLEOTIDE SEQUENCE</scope>
    <source>
        <strain evidence="2">D6</strain>
    </source>
</reference>
<proteinExistence type="predicted"/>
<dbReference type="AlphaFoldDB" id="A0A9N8DKC2"/>
<gene>
    <name evidence="2" type="ORF">SEMRO_176_G077210.1</name>
</gene>
<keyword evidence="3" id="KW-1185">Reference proteome</keyword>
<evidence type="ECO:0000313" key="2">
    <source>
        <dbReference type="EMBL" id="CAB9503766.1"/>
    </source>
</evidence>
<evidence type="ECO:0000256" key="1">
    <source>
        <dbReference type="SAM" id="SignalP"/>
    </source>
</evidence>
<organism evidence="2 3">
    <name type="scientific">Seminavis robusta</name>
    <dbReference type="NCBI Taxonomy" id="568900"/>
    <lineage>
        <taxon>Eukaryota</taxon>
        <taxon>Sar</taxon>
        <taxon>Stramenopiles</taxon>
        <taxon>Ochrophyta</taxon>
        <taxon>Bacillariophyta</taxon>
        <taxon>Bacillariophyceae</taxon>
        <taxon>Bacillariophycidae</taxon>
        <taxon>Naviculales</taxon>
        <taxon>Naviculaceae</taxon>
        <taxon>Seminavis</taxon>
    </lineage>
</organism>
<keyword evidence="1" id="KW-0732">Signal</keyword>
<name>A0A9N8DKC2_9STRA</name>
<feature type="signal peptide" evidence="1">
    <location>
        <begin position="1"/>
        <end position="15"/>
    </location>
</feature>
<accession>A0A9N8DKC2</accession>
<sequence length="341" mass="37775">MTFRVLLSLLASSSAPTTKMNRQFQFVNYGASFDNPDESRPTISCDGRIPGGVSLELTHWAGNETPDELYADTSTEMAIKLALHEGYAREMKNAFVLNNHFDTDGLLSVWACLQPEQALEYSDLLIQGAEAGDFGEWSSDLGVKLDCALGEIHAQCKDDKEAFRKSLEVLPELLQDLKRTGGSSFESMWRPGLDYANKSWNNMQRRDTALVPVGEGIVMLQKPAFTSSISPYALHRGLVEMELDESVQRILHVNIEARSLKHFKYEKAGHGWVQKLVQRREVPGVDSNLLVETLNNKIYGDGLWKAGGGGLVSICHTTKGLSKTAEKVAEHLARFDDGLQG</sequence>
<evidence type="ECO:0000313" key="3">
    <source>
        <dbReference type="Proteomes" id="UP001153069"/>
    </source>
</evidence>
<protein>
    <submittedName>
        <fullName evidence="2">Uncharacterized protein</fullName>
    </submittedName>
</protein>
<dbReference type="InterPro" id="IPR046509">
    <property type="entry name" value="DUF6687"/>
</dbReference>